<evidence type="ECO:0000259" key="2">
    <source>
        <dbReference type="Pfam" id="PF15902"/>
    </source>
</evidence>
<dbReference type="Pfam" id="PF02012">
    <property type="entry name" value="BNR"/>
    <property type="match status" value="1"/>
</dbReference>
<comment type="caution">
    <text evidence="3">The sequence shown here is derived from an EMBL/GenBank/DDBJ whole genome shotgun (WGS) entry which is preliminary data.</text>
</comment>
<dbReference type="RefSeq" id="WP_144732534.1">
    <property type="nucleotide sequence ID" value="NZ_ML675586.1"/>
</dbReference>
<dbReference type="InterPro" id="IPR015943">
    <property type="entry name" value="WD40/YVTN_repeat-like_dom_sf"/>
</dbReference>
<feature type="domain" description="Sortilin N-terminal" evidence="2">
    <location>
        <begin position="124"/>
        <end position="244"/>
    </location>
</feature>
<name>A0A557SU03_9ARCH</name>
<keyword evidence="3" id="KW-0378">Hydrolase</keyword>
<sequence length="250" mass="26402">MDVHGVGIYPSQDDGSIYLATHNGLFKKDVGNNSSNTTTGGWIEVGKDKSDFMGFTINPTNPGVMYSSGHPQTGGNLGFRISDDYGETWQKVSDVTIPTPVDFHTMTTGNNPEIIYAASGMGDNVFISTDGGKNWTITSSPGGQQVITLAANQSNSNNVYAATTGGLFSSIDQGKNWQKINNELISSGNDIMVTGIDISLDGKIAYAFAVPNSASQSNSGFIIKSTDGGNTWSKTDGQITGAIFVSKCLR</sequence>
<dbReference type="Pfam" id="PF15902">
    <property type="entry name" value="Sortilin-Vps10"/>
    <property type="match status" value="1"/>
</dbReference>
<proteinExistence type="predicted"/>
<evidence type="ECO:0000313" key="3">
    <source>
        <dbReference type="EMBL" id="TVP40091.1"/>
    </source>
</evidence>
<dbReference type="EMBL" id="VOAH01000010">
    <property type="protein sequence ID" value="TVP40091.1"/>
    <property type="molecule type" value="Genomic_DNA"/>
</dbReference>
<evidence type="ECO:0000313" key="4">
    <source>
        <dbReference type="Proteomes" id="UP000315289"/>
    </source>
</evidence>
<dbReference type="InterPro" id="IPR031778">
    <property type="entry name" value="Sortilin_N"/>
</dbReference>
<dbReference type="Proteomes" id="UP000315289">
    <property type="component" value="Unassembled WGS sequence"/>
</dbReference>
<dbReference type="InterPro" id="IPR002860">
    <property type="entry name" value="BNR_rpt"/>
</dbReference>
<accession>A0A557SU03</accession>
<protein>
    <submittedName>
        <fullName evidence="3">Putative glycosyl hydrolase BNR repeat-containing protein</fullName>
    </submittedName>
</protein>
<evidence type="ECO:0000256" key="1">
    <source>
        <dbReference type="ARBA" id="ARBA00022737"/>
    </source>
</evidence>
<dbReference type="OrthoDB" id="197823at2157"/>
<keyword evidence="1" id="KW-0677">Repeat</keyword>
<dbReference type="AlphaFoldDB" id="A0A557SU03"/>
<gene>
    <name evidence="3" type="ORF">NARC_100154</name>
</gene>
<reference evidence="3 4" key="1">
    <citation type="journal article" date="2019" name="Front. Microbiol.">
        <title>Ammonia Oxidation by the Arctic Terrestrial Thaumarchaeote Candidatus Nitrosocosmicus arcticus Is Stimulated by Increasing Temperatures.</title>
        <authorList>
            <person name="Alves R.J.E."/>
            <person name="Kerou M."/>
            <person name="Zappe A."/>
            <person name="Bittner R."/>
            <person name="Abby S.S."/>
            <person name="Schmidt H.A."/>
            <person name="Pfeifer K."/>
            <person name="Schleper C."/>
        </authorList>
    </citation>
    <scope>NUCLEOTIDE SEQUENCE [LARGE SCALE GENOMIC DNA]</scope>
    <source>
        <strain evidence="3 4">Kfb</strain>
    </source>
</reference>
<organism evidence="3 4">
    <name type="scientific">Candidatus Nitrosocosmicus arcticus</name>
    <dbReference type="NCBI Taxonomy" id="2035267"/>
    <lineage>
        <taxon>Archaea</taxon>
        <taxon>Nitrososphaerota</taxon>
        <taxon>Nitrososphaeria</taxon>
        <taxon>Nitrososphaerales</taxon>
        <taxon>Nitrososphaeraceae</taxon>
        <taxon>Candidatus Nitrosocosmicus</taxon>
    </lineage>
</organism>
<dbReference type="SUPFAM" id="SSF110296">
    <property type="entry name" value="Oligoxyloglucan reducing end-specific cellobiohydrolase"/>
    <property type="match status" value="1"/>
</dbReference>
<dbReference type="CDD" id="cd15482">
    <property type="entry name" value="Sialidase_non-viral"/>
    <property type="match status" value="1"/>
</dbReference>
<keyword evidence="4" id="KW-1185">Reference proteome</keyword>
<dbReference type="Gene3D" id="2.130.10.10">
    <property type="entry name" value="YVTN repeat-like/Quinoprotein amine dehydrogenase"/>
    <property type="match status" value="2"/>
</dbReference>
<dbReference type="GO" id="GO:0016787">
    <property type="term" value="F:hydrolase activity"/>
    <property type="evidence" value="ECO:0007669"/>
    <property type="project" value="UniProtKB-KW"/>
</dbReference>